<evidence type="ECO:0000256" key="1">
    <source>
        <dbReference type="SAM" id="MobiDB-lite"/>
    </source>
</evidence>
<feature type="region of interest" description="Disordered" evidence="1">
    <location>
        <begin position="30"/>
        <end position="78"/>
    </location>
</feature>
<organism evidence="2 3">
    <name type="scientific">Actinidia rufa</name>
    <dbReference type="NCBI Taxonomy" id="165716"/>
    <lineage>
        <taxon>Eukaryota</taxon>
        <taxon>Viridiplantae</taxon>
        <taxon>Streptophyta</taxon>
        <taxon>Embryophyta</taxon>
        <taxon>Tracheophyta</taxon>
        <taxon>Spermatophyta</taxon>
        <taxon>Magnoliopsida</taxon>
        <taxon>eudicotyledons</taxon>
        <taxon>Gunneridae</taxon>
        <taxon>Pentapetalae</taxon>
        <taxon>asterids</taxon>
        <taxon>Ericales</taxon>
        <taxon>Actinidiaceae</taxon>
        <taxon>Actinidia</taxon>
    </lineage>
</organism>
<comment type="caution">
    <text evidence="2">The sequence shown here is derived from an EMBL/GenBank/DDBJ whole genome shotgun (WGS) entry which is preliminary data.</text>
</comment>
<evidence type="ECO:0000313" key="3">
    <source>
        <dbReference type="Proteomes" id="UP000585474"/>
    </source>
</evidence>
<dbReference type="AlphaFoldDB" id="A0A7J0DWS0"/>
<reference evidence="3" key="1">
    <citation type="submission" date="2019-07" db="EMBL/GenBank/DDBJ databases">
        <title>De Novo Assembly of kiwifruit Actinidia rufa.</title>
        <authorList>
            <person name="Sugita-Konishi S."/>
            <person name="Sato K."/>
            <person name="Mori E."/>
            <person name="Abe Y."/>
            <person name="Kisaki G."/>
            <person name="Hamano K."/>
            <person name="Suezawa K."/>
            <person name="Otani M."/>
            <person name="Fukuda T."/>
            <person name="Manabe T."/>
            <person name="Gomi K."/>
            <person name="Tabuchi M."/>
            <person name="Akimitsu K."/>
            <person name="Kataoka I."/>
        </authorList>
    </citation>
    <scope>NUCLEOTIDE SEQUENCE [LARGE SCALE GENOMIC DNA]</scope>
    <source>
        <strain evidence="3">cv. Fuchu</strain>
    </source>
</reference>
<gene>
    <name evidence="2" type="ORF">Acr_00g0089690</name>
</gene>
<proteinExistence type="predicted"/>
<keyword evidence="3" id="KW-1185">Reference proteome</keyword>
<dbReference type="EMBL" id="BJWL01000437">
    <property type="protein sequence ID" value="GFS44320.1"/>
    <property type="molecule type" value="Genomic_DNA"/>
</dbReference>
<name>A0A7J0DWS0_9ERIC</name>
<accession>A0A7J0DWS0</accession>
<sequence>MGEYQKLKEETYLTLEKMLAREPERWDCGPERRLRGREPFGVGGDEEGSSIGSGRGGIGSSALRISEPGPGEGNPTGLALSTKVKLKRTRPSMKVLSIQQHARGAVVVGLHRGVGKGSYCWPATEDMVVVLAAQGWGLHRSCVGCTGLLAVGCYWLAVMGRCNTRDGCGWWCGGWVGCIEAAVWWAAQRLCWLPRGVAGDCIGAAQGCWLLVGCSGIGGC</sequence>
<dbReference type="Proteomes" id="UP000585474">
    <property type="component" value="Unassembled WGS sequence"/>
</dbReference>
<evidence type="ECO:0000313" key="2">
    <source>
        <dbReference type="EMBL" id="GFS44320.1"/>
    </source>
</evidence>
<protein>
    <submittedName>
        <fullName evidence="2">Uncharacterized protein</fullName>
    </submittedName>
</protein>